<accession>O57941</accession>
<gene>
    <name evidence="1" type="ordered locus">PH0202</name>
</gene>
<organism evidence="1 2">
    <name type="scientific">Pyrococcus horikoshii (strain ATCC 700860 / DSM 12428 / JCM 9974 / NBRC 100139 / OT-3)</name>
    <dbReference type="NCBI Taxonomy" id="70601"/>
    <lineage>
        <taxon>Archaea</taxon>
        <taxon>Methanobacteriati</taxon>
        <taxon>Methanobacteriota</taxon>
        <taxon>Thermococci</taxon>
        <taxon>Thermococcales</taxon>
        <taxon>Thermococcaceae</taxon>
        <taxon>Pyrococcus</taxon>
    </lineage>
</organism>
<keyword evidence="2" id="KW-1185">Reference proteome</keyword>
<dbReference type="EnsemblBacteria" id="BAA29271">
    <property type="protein sequence ID" value="BAA29271"/>
    <property type="gene ID" value="BAA29271"/>
</dbReference>
<dbReference type="PANTHER" id="PTHR37449">
    <property type="match status" value="1"/>
</dbReference>
<name>O57941_PYRHO</name>
<evidence type="ECO:0000313" key="2">
    <source>
        <dbReference type="Proteomes" id="UP000000752"/>
    </source>
</evidence>
<reference evidence="1 2" key="1">
    <citation type="journal article" date="1998" name="DNA Res.">
        <title>Complete sequence and gene organization of the genome of a hyper-thermophilic archaebacterium, Pyrococcus horikoshii OT3.</title>
        <authorList>
            <person name="Kawarabayasi Y."/>
            <person name="Sawada M."/>
            <person name="Horikawa H."/>
            <person name="Haikawa Y."/>
            <person name="Hino Y."/>
            <person name="Yamamoto S."/>
            <person name="Sekine M."/>
            <person name="Baba S."/>
            <person name="Kosugi H."/>
            <person name="Hosoyama A."/>
            <person name="Nagai Y."/>
            <person name="Sakai M."/>
            <person name="Ogura K."/>
            <person name="Otuka R."/>
            <person name="Nakazawa H."/>
            <person name="Takamiya M."/>
            <person name="Ohfuku Y."/>
            <person name="Funahashi T."/>
            <person name="Tanaka T."/>
            <person name="Kudoh Y."/>
            <person name="Yamazaki J."/>
            <person name="Kushida N."/>
            <person name="Oguchi A."/>
            <person name="Aoki K."/>
            <person name="Nakamura Y."/>
            <person name="Robb T.F."/>
            <person name="Horikoshi K."/>
            <person name="Masuchi Y."/>
            <person name="Shizuya H."/>
            <person name="Kikuchi H."/>
        </authorList>
    </citation>
    <scope>NUCLEOTIDE SEQUENCE [LARGE SCALE GENOMIC DNA]</scope>
    <source>
        <strain evidence="2">ATCC 700860 / DSM 12428 / JCM 9974 / NBRC 100139 / OT-3</strain>
    </source>
</reference>
<protein>
    <submittedName>
        <fullName evidence="1">Uncharacterized protein</fullName>
    </submittedName>
</protein>
<dbReference type="Proteomes" id="UP000000752">
    <property type="component" value="Chromosome"/>
</dbReference>
<dbReference type="PANTHER" id="PTHR37449:SF1">
    <property type="entry name" value="OS02G0159950 PROTEIN"/>
    <property type="match status" value="1"/>
</dbReference>
<dbReference type="AlphaFoldDB" id="O57941"/>
<proteinExistence type="predicted"/>
<dbReference type="KEGG" id="pho:PH0202"/>
<dbReference type="EMBL" id="BA000001">
    <property type="protein sequence ID" value="BAA29271.1"/>
    <property type="molecule type" value="Genomic_DNA"/>
</dbReference>
<evidence type="ECO:0000313" key="1">
    <source>
        <dbReference type="EMBL" id="BAA29271.1"/>
    </source>
</evidence>
<sequence length="106" mass="11071">MYFLTSSLPTTLMNVALTSWARAFAINVFPQPGGPYKRTPFGGSIPTSSKSSGCLRGSSMASLNSCSCFFKPPISLYVTFGLSMTSNPSTVGSLDVGSISTTAIVL</sequence>
<dbReference type="PIR" id="H71242">
    <property type="entry name" value="H71242"/>
</dbReference>